<evidence type="ECO:0000256" key="3">
    <source>
        <dbReference type="ARBA" id="ARBA00022679"/>
    </source>
</evidence>
<evidence type="ECO:0000256" key="2">
    <source>
        <dbReference type="ARBA" id="ARBA00022552"/>
    </source>
</evidence>
<name>A0AAE4MJ99_9EURY</name>
<keyword evidence="9" id="KW-1185">Reference proteome</keyword>
<dbReference type="HAMAP" id="MF_00039">
    <property type="entry name" value="Adenylate_kinase_AK6"/>
    <property type="match status" value="1"/>
</dbReference>
<dbReference type="EC" id="2.7.4.3" evidence="7"/>
<comment type="caution">
    <text evidence="7">Lacks conserved residue(s) required for the propagation of feature annotation.</text>
</comment>
<dbReference type="EMBL" id="JAWDKD010000009">
    <property type="protein sequence ID" value="MDV0446653.1"/>
    <property type="molecule type" value="Genomic_DNA"/>
</dbReference>
<evidence type="ECO:0000313" key="9">
    <source>
        <dbReference type="Proteomes" id="UP001271789"/>
    </source>
</evidence>
<dbReference type="RefSeq" id="WP_338099058.1">
    <property type="nucleotide sequence ID" value="NZ_JAWDKD010000009.1"/>
</dbReference>
<feature type="region of interest" description="LID" evidence="7">
    <location>
        <begin position="138"/>
        <end position="148"/>
    </location>
</feature>
<keyword evidence="3 7" id="KW-0808">Transferase</keyword>
<keyword evidence="1 7" id="KW-0690">Ribosome biogenesis</keyword>
<comment type="caution">
    <text evidence="8">The sequence shown here is derived from an EMBL/GenBank/DDBJ whole genome shotgun (WGS) entry which is preliminary data.</text>
</comment>
<dbReference type="GO" id="GO:0016887">
    <property type="term" value="F:ATP hydrolysis activity"/>
    <property type="evidence" value="ECO:0007669"/>
    <property type="project" value="InterPro"/>
</dbReference>
<feature type="binding site" evidence="7">
    <location>
        <position position="22"/>
    </location>
    <ligand>
        <name>ATP</name>
        <dbReference type="ChEBI" id="CHEBI:30616"/>
    </ligand>
</feature>
<comment type="function">
    <text evidence="7">Broad-specificity nucleoside monophosphate (NMP) kinase that catalyzes the reversible transfer of the terminal phosphate group between nucleoside triphosphates and monophosphates. Has also ATPase activity. Involved in the late maturation steps of the 30S ribosomal particles, specifically 16S rRNA maturation. While NMP activity is not required for ribosome maturation, ATPase activity is. Associates transiently with small ribosomal subunit protein uS11. ATP hydrolysis breaks the interaction with uS11. May temporarily remove uS11 from the ribosome to enable a conformational change of the ribosomal RNA that is needed for the final maturation step of the small ribosomal subunit.</text>
</comment>
<dbReference type="InterPro" id="IPR027417">
    <property type="entry name" value="P-loop_NTPase"/>
</dbReference>
<dbReference type="PANTHER" id="PTHR12595">
    <property type="entry name" value="POS9-ACTIVATING FACTOR FAP7-RELATED"/>
    <property type="match status" value="1"/>
</dbReference>
<dbReference type="Pfam" id="PF13238">
    <property type="entry name" value="AAA_18"/>
    <property type="match status" value="1"/>
</dbReference>
<evidence type="ECO:0000256" key="6">
    <source>
        <dbReference type="ARBA" id="ARBA00022840"/>
    </source>
</evidence>
<dbReference type="AlphaFoldDB" id="A0AAE4MJ99"/>
<comment type="subunit">
    <text evidence="7">Interacts with uS11. Not a structural component of 40S pre-ribosomes, but transiently interacts with them by binding to uS11.</text>
</comment>
<gene>
    <name evidence="8" type="ORF">MsAg5_05030</name>
</gene>
<sequence>MCIHSFPPFLTVALTGTPGTGKTQVSKLLEKDGYSVLHLTEFIAECNISVERDVERDCNIVDMDALEEAVLSFQNKIRGGFERKIKEHNFSDEAFLQFTRDPKNLPMLIIESHMAHCLCDLAVVLRSHPTVLKERLDARGYSERKVHENVMSEAIDVVLCDCYDYCRRVYEIDNSSLKLSETADCVKEIVHALYEDEFLKFRSYLSKNGENIPDLTGGGTEPPSGLTVVEEEGVVIYESDYDDAMDETHPVLIKYVPGKNDWSNLVD</sequence>
<keyword evidence="6 7" id="KW-0067">ATP-binding</keyword>
<dbReference type="Proteomes" id="UP001271789">
    <property type="component" value="Unassembled WGS sequence"/>
</dbReference>
<accession>A0AAE4MJ99</accession>
<dbReference type="PANTHER" id="PTHR12595:SF0">
    <property type="entry name" value="ADENYLATE KINASE ISOENZYME 6"/>
    <property type="match status" value="1"/>
</dbReference>
<dbReference type="GO" id="GO:0005524">
    <property type="term" value="F:ATP binding"/>
    <property type="evidence" value="ECO:0007669"/>
    <property type="project" value="UniProtKB-UniRule"/>
</dbReference>
<feature type="binding site" evidence="7">
    <location>
        <position position="19"/>
    </location>
    <ligand>
        <name>ATP</name>
        <dbReference type="ChEBI" id="CHEBI:30616"/>
    </ligand>
</feature>
<dbReference type="GO" id="GO:0004017">
    <property type="term" value="F:AMP kinase activity"/>
    <property type="evidence" value="ECO:0007669"/>
    <property type="project" value="UniProtKB-UniRule"/>
</dbReference>
<comment type="catalytic activity">
    <reaction evidence="7">
        <text>AMP + ATP = 2 ADP</text>
        <dbReference type="Rhea" id="RHEA:12973"/>
        <dbReference type="ChEBI" id="CHEBI:30616"/>
        <dbReference type="ChEBI" id="CHEBI:456215"/>
        <dbReference type="ChEBI" id="CHEBI:456216"/>
        <dbReference type="EC" id="2.7.4.3"/>
    </reaction>
</comment>
<dbReference type="SUPFAM" id="SSF52540">
    <property type="entry name" value="P-loop containing nucleoside triphosphate hydrolases"/>
    <property type="match status" value="1"/>
</dbReference>
<feature type="binding site" evidence="7">
    <location>
        <position position="23"/>
    </location>
    <ligand>
        <name>ATP</name>
        <dbReference type="ChEBI" id="CHEBI:30616"/>
    </ligand>
</feature>
<protein>
    <recommendedName>
        <fullName evidence="7">Putative adenylate kinase</fullName>
        <shortName evidence="7">AK</shortName>
        <ecNumber evidence="7">2.7.4.3</ecNumber>
    </recommendedName>
    <alternativeName>
        <fullName evidence="7">ATP-AMP transphosphorylase</fullName>
    </alternativeName>
</protein>
<evidence type="ECO:0000256" key="5">
    <source>
        <dbReference type="ARBA" id="ARBA00022777"/>
    </source>
</evidence>
<dbReference type="InterPro" id="IPR020618">
    <property type="entry name" value="Adenyl_kinase_AK6"/>
</dbReference>
<feature type="binding site" evidence="7">
    <location>
        <position position="21"/>
    </location>
    <ligand>
        <name>ATP</name>
        <dbReference type="ChEBI" id="CHEBI:30616"/>
    </ligand>
</feature>
<evidence type="ECO:0000313" key="8">
    <source>
        <dbReference type="EMBL" id="MDV0446653.1"/>
    </source>
</evidence>
<organism evidence="8 9">
    <name type="scientific">Methanolapillus africanus</name>
    <dbReference type="NCBI Taxonomy" id="3028297"/>
    <lineage>
        <taxon>Archaea</taxon>
        <taxon>Methanobacteriati</taxon>
        <taxon>Methanobacteriota</taxon>
        <taxon>Stenosarchaea group</taxon>
        <taxon>Methanomicrobia</taxon>
        <taxon>Methanosarcinales</taxon>
        <taxon>Methanosarcinaceae</taxon>
        <taxon>Methanolapillus</taxon>
    </lineage>
</organism>
<evidence type="ECO:0000256" key="4">
    <source>
        <dbReference type="ARBA" id="ARBA00022741"/>
    </source>
</evidence>
<feature type="binding site" evidence="7">
    <location>
        <position position="139"/>
    </location>
    <ligand>
        <name>ATP</name>
        <dbReference type="ChEBI" id="CHEBI:30616"/>
    </ligand>
</feature>
<keyword evidence="5 7" id="KW-0418">Kinase</keyword>
<evidence type="ECO:0000256" key="7">
    <source>
        <dbReference type="HAMAP-Rule" id="MF_00039"/>
    </source>
</evidence>
<dbReference type="GO" id="GO:0006364">
    <property type="term" value="P:rRNA processing"/>
    <property type="evidence" value="ECO:0007669"/>
    <property type="project" value="UniProtKB-KW"/>
</dbReference>
<keyword evidence="2 7" id="KW-0698">rRNA processing</keyword>
<comment type="catalytic activity">
    <reaction evidence="7">
        <text>ATP + H2O = ADP + phosphate + H(+)</text>
        <dbReference type="Rhea" id="RHEA:13065"/>
        <dbReference type="ChEBI" id="CHEBI:15377"/>
        <dbReference type="ChEBI" id="CHEBI:15378"/>
        <dbReference type="ChEBI" id="CHEBI:30616"/>
        <dbReference type="ChEBI" id="CHEBI:43474"/>
        <dbReference type="ChEBI" id="CHEBI:456216"/>
    </reaction>
</comment>
<comment type="similarity">
    <text evidence="7">Belongs to the adenylate kinase family. AK6 subfamily.</text>
</comment>
<dbReference type="GO" id="GO:0042274">
    <property type="term" value="P:ribosomal small subunit biogenesis"/>
    <property type="evidence" value="ECO:0007669"/>
    <property type="project" value="UniProtKB-UniRule"/>
</dbReference>
<evidence type="ECO:0000256" key="1">
    <source>
        <dbReference type="ARBA" id="ARBA00022517"/>
    </source>
</evidence>
<keyword evidence="4 7" id="KW-0547">Nucleotide-binding</keyword>
<dbReference type="Gene3D" id="3.40.50.300">
    <property type="entry name" value="P-loop containing nucleotide triphosphate hydrolases"/>
    <property type="match status" value="1"/>
</dbReference>
<proteinExistence type="inferred from homology"/>
<reference evidence="8" key="1">
    <citation type="submission" date="2023-06" db="EMBL/GenBank/DDBJ databases">
        <title>Genome sequence of Methanosarcinaceae archaeon Ag5.</title>
        <authorList>
            <person name="Protasov E."/>
            <person name="Platt K."/>
            <person name="Poehlein A."/>
            <person name="Daniel R."/>
            <person name="Brune A."/>
        </authorList>
    </citation>
    <scope>NUCLEOTIDE SEQUENCE</scope>
    <source>
        <strain evidence="8">Ag5</strain>
    </source>
</reference>